<dbReference type="Proteomes" id="UP001600888">
    <property type="component" value="Unassembled WGS sequence"/>
</dbReference>
<feature type="region of interest" description="Disordered" evidence="1">
    <location>
        <begin position="197"/>
        <end position="219"/>
    </location>
</feature>
<evidence type="ECO:0000256" key="1">
    <source>
        <dbReference type="SAM" id="MobiDB-lite"/>
    </source>
</evidence>
<comment type="caution">
    <text evidence="3">The sequence shown here is derived from an EMBL/GenBank/DDBJ whole genome shotgun (WGS) entry which is preliminary data.</text>
</comment>
<protein>
    <submittedName>
        <fullName evidence="3">Uncharacterized protein</fullName>
    </submittedName>
</protein>
<dbReference type="EMBL" id="JBAWTH010000067">
    <property type="protein sequence ID" value="KAL2280273.1"/>
    <property type="molecule type" value="Genomic_DNA"/>
</dbReference>
<organism evidence="3 4">
    <name type="scientific">Diaporthe vaccinii</name>
    <dbReference type="NCBI Taxonomy" id="105482"/>
    <lineage>
        <taxon>Eukaryota</taxon>
        <taxon>Fungi</taxon>
        <taxon>Dikarya</taxon>
        <taxon>Ascomycota</taxon>
        <taxon>Pezizomycotina</taxon>
        <taxon>Sordariomycetes</taxon>
        <taxon>Sordariomycetidae</taxon>
        <taxon>Diaporthales</taxon>
        <taxon>Diaporthaceae</taxon>
        <taxon>Diaporthe</taxon>
        <taxon>Diaporthe eres species complex</taxon>
    </lineage>
</organism>
<proteinExistence type="predicted"/>
<reference evidence="3 4" key="1">
    <citation type="submission" date="2024-03" db="EMBL/GenBank/DDBJ databases">
        <title>A high-quality draft genome sequence of Diaporthe vaccinii, a causative agent of upright dieback and viscid rot disease in cranberry plants.</title>
        <authorList>
            <person name="Sarrasin M."/>
            <person name="Lang B.F."/>
            <person name="Burger G."/>
        </authorList>
    </citation>
    <scope>NUCLEOTIDE SEQUENCE [LARGE SCALE GENOMIC DNA]</scope>
    <source>
        <strain evidence="3 4">IS7</strain>
    </source>
</reference>
<feature type="compositionally biased region" description="Basic and acidic residues" evidence="1">
    <location>
        <begin position="95"/>
        <end position="105"/>
    </location>
</feature>
<feature type="signal peptide" evidence="2">
    <location>
        <begin position="1"/>
        <end position="17"/>
    </location>
</feature>
<accession>A0ABR4ED23</accession>
<sequence length="240" mass="26799">MAFKIVSILILVGFTFGAHVDQDNTDLEARAALPHPSWVDLGPRPFGGLPRQRDIVARKVPLETLITRESTSADITEQNNQLPVPLSTSSCDESLNERHGGEFYRRPKSSSRATSEGDYYPTAKPSSTSSSSEGYGEPFSSSPDYTHSHNFFGVYNDQHFYYSDDRQIHLGDNKGAQNKDNLSTVSSHQHYLCVRVHRNSRDRRRSTSDSNGRGYQRNIVNSGGYKAHKLAEHILLGSPE</sequence>
<feature type="compositionally biased region" description="Polar residues" evidence="1">
    <location>
        <begin position="71"/>
        <end position="93"/>
    </location>
</feature>
<evidence type="ECO:0000313" key="4">
    <source>
        <dbReference type="Proteomes" id="UP001600888"/>
    </source>
</evidence>
<keyword evidence="2" id="KW-0732">Signal</keyword>
<gene>
    <name evidence="3" type="ORF">FJTKL_12559</name>
</gene>
<evidence type="ECO:0000256" key="2">
    <source>
        <dbReference type="SAM" id="SignalP"/>
    </source>
</evidence>
<name>A0ABR4ED23_9PEZI</name>
<keyword evidence="4" id="KW-1185">Reference proteome</keyword>
<evidence type="ECO:0000313" key="3">
    <source>
        <dbReference type="EMBL" id="KAL2280273.1"/>
    </source>
</evidence>
<feature type="chain" id="PRO_5046933082" evidence="2">
    <location>
        <begin position="18"/>
        <end position="240"/>
    </location>
</feature>
<feature type="region of interest" description="Disordered" evidence="1">
    <location>
        <begin position="71"/>
        <end position="141"/>
    </location>
</feature>